<evidence type="ECO:0000256" key="1">
    <source>
        <dbReference type="SAM" id="MobiDB-lite"/>
    </source>
</evidence>
<evidence type="ECO:0000313" key="3">
    <source>
        <dbReference type="Proteomes" id="UP000694412"/>
    </source>
</evidence>
<reference evidence="2" key="3">
    <citation type="submission" date="2025-09" db="UniProtKB">
        <authorList>
            <consortium name="Ensembl"/>
        </authorList>
    </citation>
    <scope>IDENTIFICATION</scope>
</reference>
<protein>
    <submittedName>
        <fullName evidence="2">Uncharacterized protein</fullName>
    </submittedName>
</protein>
<sequence>FDHKRHKQERSPRAAGQGGLAQAEHGYRAAAGSSPPPDPDRSHNAVPKGNPRYEPAYKAQQADGGPSDRPGLAAPDLKEAFNAGPGYLRILWASMLRFWRCCAAEGNF</sequence>
<reference evidence="2" key="2">
    <citation type="submission" date="2025-08" db="UniProtKB">
        <authorList>
            <consortium name="Ensembl"/>
        </authorList>
    </citation>
    <scope>IDENTIFICATION</scope>
</reference>
<evidence type="ECO:0000313" key="2">
    <source>
        <dbReference type="Ensembl" id="ENSCJPP00005011840.1"/>
    </source>
</evidence>
<feature type="region of interest" description="Disordered" evidence="1">
    <location>
        <begin position="1"/>
        <end position="76"/>
    </location>
</feature>
<keyword evidence="3" id="KW-1185">Reference proteome</keyword>
<proteinExistence type="predicted"/>
<name>A0A8C2TGK8_COTJA</name>
<reference evidence="2" key="1">
    <citation type="submission" date="2015-11" db="EMBL/GenBank/DDBJ databases">
        <authorList>
            <consortium name="International Coturnix japonica Genome Analysis Consortium"/>
            <person name="Warren W."/>
            <person name="Burt D.W."/>
            <person name="Antin P.B."/>
            <person name="Lanford R."/>
            <person name="Gros J."/>
            <person name="Wilson R.K."/>
        </authorList>
    </citation>
    <scope>NUCLEOTIDE SEQUENCE [LARGE SCALE GENOMIC DNA]</scope>
</reference>
<dbReference type="Proteomes" id="UP000694412">
    <property type="component" value="Chromosome 21"/>
</dbReference>
<dbReference type="Ensembl" id="ENSCJPT00005017244.1">
    <property type="protein sequence ID" value="ENSCJPP00005011840.1"/>
    <property type="gene ID" value="ENSCJPG00005010120.1"/>
</dbReference>
<organism evidence="2 3">
    <name type="scientific">Coturnix japonica</name>
    <name type="common">Japanese quail</name>
    <name type="synonym">Coturnix coturnix japonica</name>
    <dbReference type="NCBI Taxonomy" id="93934"/>
    <lineage>
        <taxon>Eukaryota</taxon>
        <taxon>Metazoa</taxon>
        <taxon>Chordata</taxon>
        <taxon>Craniata</taxon>
        <taxon>Vertebrata</taxon>
        <taxon>Euteleostomi</taxon>
        <taxon>Archelosauria</taxon>
        <taxon>Archosauria</taxon>
        <taxon>Dinosauria</taxon>
        <taxon>Saurischia</taxon>
        <taxon>Theropoda</taxon>
        <taxon>Coelurosauria</taxon>
        <taxon>Aves</taxon>
        <taxon>Neognathae</taxon>
        <taxon>Galloanserae</taxon>
        <taxon>Galliformes</taxon>
        <taxon>Phasianidae</taxon>
        <taxon>Perdicinae</taxon>
        <taxon>Coturnix</taxon>
    </lineage>
</organism>
<dbReference type="AlphaFoldDB" id="A0A8C2TGK8"/>
<accession>A0A8C2TGK8</accession>